<evidence type="ECO:0000256" key="8">
    <source>
        <dbReference type="ARBA" id="ARBA00072277"/>
    </source>
</evidence>
<dbReference type="Gene3D" id="3.40.50.850">
    <property type="entry name" value="Isochorismatase-like"/>
    <property type="match status" value="1"/>
</dbReference>
<keyword evidence="3" id="KW-0479">Metal-binding</keyword>
<dbReference type="GO" id="GO:0019363">
    <property type="term" value="P:pyridine nucleotide biosynthetic process"/>
    <property type="evidence" value="ECO:0007669"/>
    <property type="project" value="UniProtKB-KW"/>
</dbReference>
<comment type="caution">
    <text evidence="10">The sequence shown here is derived from an EMBL/GenBank/DDBJ whole genome shotgun (WGS) entry which is preliminary data.</text>
</comment>
<dbReference type="RefSeq" id="WP_039335479.1">
    <property type="nucleotide sequence ID" value="NZ_JTJJ01000097.1"/>
</dbReference>
<reference evidence="10 11" key="1">
    <citation type="submission" date="2014-11" db="EMBL/GenBank/DDBJ databases">
        <title>Genome sequencing of Pantoea rodasii ND03.</title>
        <authorList>
            <person name="Muhamad Yunos N.Y."/>
            <person name="Chan K.-G."/>
        </authorList>
    </citation>
    <scope>NUCLEOTIDE SEQUENCE [LARGE SCALE GENOMIC DNA]</scope>
    <source>
        <strain evidence="10 11">ND03</strain>
    </source>
</reference>
<dbReference type="EC" id="3.5.1.19" evidence="6"/>
<feature type="domain" description="Isochorismatase-like" evidence="9">
    <location>
        <begin position="4"/>
        <end position="202"/>
    </location>
</feature>
<evidence type="ECO:0000256" key="3">
    <source>
        <dbReference type="ARBA" id="ARBA00022723"/>
    </source>
</evidence>
<dbReference type="AlphaFoldDB" id="A0A0B1R330"/>
<proteinExistence type="inferred from homology"/>
<keyword evidence="2" id="KW-0662">Pyridine nucleotide biosynthesis</keyword>
<dbReference type="SUPFAM" id="SSF52499">
    <property type="entry name" value="Isochorismatase-like hydrolases"/>
    <property type="match status" value="1"/>
</dbReference>
<dbReference type="GO" id="GO:0008936">
    <property type="term" value="F:nicotinamidase activity"/>
    <property type="evidence" value="ECO:0007669"/>
    <property type="project" value="UniProtKB-EC"/>
</dbReference>
<dbReference type="InterPro" id="IPR052347">
    <property type="entry name" value="Isochorismatase_Nicotinamidase"/>
</dbReference>
<keyword evidence="4" id="KW-0378">Hydrolase</keyword>
<dbReference type="Proteomes" id="UP000030853">
    <property type="component" value="Unassembled WGS sequence"/>
</dbReference>
<evidence type="ECO:0000256" key="6">
    <source>
        <dbReference type="ARBA" id="ARBA00039017"/>
    </source>
</evidence>
<dbReference type="GO" id="GO:0046872">
    <property type="term" value="F:metal ion binding"/>
    <property type="evidence" value="ECO:0007669"/>
    <property type="project" value="UniProtKB-KW"/>
</dbReference>
<dbReference type="CDD" id="cd01011">
    <property type="entry name" value="nicotinamidase"/>
    <property type="match status" value="1"/>
</dbReference>
<dbReference type="InterPro" id="IPR036380">
    <property type="entry name" value="Isochorismatase-like_sf"/>
</dbReference>
<protein>
    <recommendedName>
        <fullName evidence="8">Nicotinamidase</fullName>
        <ecNumber evidence="6">3.5.1.19</ecNumber>
    </recommendedName>
    <alternativeName>
        <fullName evidence="7">Nicotinamide deamidase</fullName>
    </alternativeName>
</protein>
<evidence type="ECO:0000256" key="5">
    <source>
        <dbReference type="ARBA" id="ARBA00037900"/>
    </source>
</evidence>
<sequence>MKRALIIIDIQNDFCPGGPMAVREGDQTVAVANRYAREFRDRGECVVALQDWHPANHGSFASVSGEPVYTLGELNGLAQIWWPDHGVENSVGADFHPDLDRSLIDAVFHKGGDVEVDSYSAFFDNGHRRKTELDSWLRERNISDLVVLGLATDYCVKYSVLDALELGYNVEVVKEGCRGVNLNPDDSEIAIAQMEAQGAVII</sequence>
<comment type="pathway">
    <text evidence="5">Cofactor biosynthesis; nicotinate biosynthesis; nicotinate from nicotinamide: step 1/1.</text>
</comment>
<dbReference type="PANTHER" id="PTHR11080">
    <property type="entry name" value="PYRAZINAMIDASE/NICOTINAMIDASE"/>
    <property type="match status" value="1"/>
</dbReference>
<evidence type="ECO:0000259" key="9">
    <source>
        <dbReference type="Pfam" id="PF00857"/>
    </source>
</evidence>
<dbReference type="NCBIfam" id="NF008623">
    <property type="entry name" value="PRK11609.1"/>
    <property type="match status" value="1"/>
</dbReference>
<evidence type="ECO:0000256" key="7">
    <source>
        <dbReference type="ARBA" id="ARBA00043224"/>
    </source>
</evidence>
<dbReference type="Pfam" id="PF00857">
    <property type="entry name" value="Isochorismatase"/>
    <property type="match status" value="1"/>
</dbReference>
<dbReference type="EMBL" id="JTJJ01000097">
    <property type="protein sequence ID" value="KHJ66066.1"/>
    <property type="molecule type" value="Genomic_DNA"/>
</dbReference>
<organism evidence="10 11">
    <name type="scientific">Pantoea rodasii</name>
    <dbReference type="NCBI Taxonomy" id="1076549"/>
    <lineage>
        <taxon>Bacteria</taxon>
        <taxon>Pseudomonadati</taxon>
        <taxon>Pseudomonadota</taxon>
        <taxon>Gammaproteobacteria</taxon>
        <taxon>Enterobacterales</taxon>
        <taxon>Erwiniaceae</taxon>
        <taxon>Pantoea</taxon>
    </lineage>
</organism>
<dbReference type="PANTHER" id="PTHR11080:SF2">
    <property type="entry name" value="LD05707P"/>
    <property type="match status" value="1"/>
</dbReference>
<accession>A0A0B1R330</accession>
<evidence type="ECO:0000256" key="2">
    <source>
        <dbReference type="ARBA" id="ARBA00022642"/>
    </source>
</evidence>
<name>A0A0B1R330_9GAMM</name>
<dbReference type="FunFam" id="3.40.50.850:FF:000006">
    <property type="entry name" value="Bifunctional pyrazinamidase/nicotinamidase"/>
    <property type="match status" value="1"/>
</dbReference>
<evidence type="ECO:0000313" key="10">
    <source>
        <dbReference type="EMBL" id="KHJ66066.1"/>
    </source>
</evidence>
<evidence type="ECO:0000313" key="11">
    <source>
        <dbReference type="Proteomes" id="UP000030853"/>
    </source>
</evidence>
<evidence type="ECO:0000256" key="1">
    <source>
        <dbReference type="ARBA" id="ARBA00006336"/>
    </source>
</evidence>
<comment type="similarity">
    <text evidence="1">Belongs to the isochorismatase family.</text>
</comment>
<gene>
    <name evidence="10" type="ORF">QU24_21865</name>
</gene>
<dbReference type="InterPro" id="IPR000868">
    <property type="entry name" value="Isochorismatase-like_dom"/>
</dbReference>
<evidence type="ECO:0000256" key="4">
    <source>
        <dbReference type="ARBA" id="ARBA00022801"/>
    </source>
</evidence>